<feature type="domain" description="Zinc finger PMZ-type" evidence="2">
    <location>
        <begin position="71"/>
        <end position="95"/>
    </location>
</feature>
<organism evidence="3 4">
    <name type="scientific">Centaurea solstitialis</name>
    <name type="common">yellow star-thistle</name>
    <dbReference type="NCBI Taxonomy" id="347529"/>
    <lineage>
        <taxon>Eukaryota</taxon>
        <taxon>Viridiplantae</taxon>
        <taxon>Streptophyta</taxon>
        <taxon>Embryophyta</taxon>
        <taxon>Tracheophyta</taxon>
        <taxon>Spermatophyta</taxon>
        <taxon>Magnoliopsida</taxon>
        <taxon>eudicotyledons</taxon>
        <taxon>Gunneridae</taxon>
        <taxon>Pentapetalae</taxon>
        <taxon>asterids</taxon>
        <taxon>campanulids</taxon>
        <taxon>Asterales</taxon>
        <taxon>Asteraceae</taxon>
        <taxon>Carduoideae</taxon>
        <taxon>Cardueae</taxon>
        <taxon>Centaureinae</taxon>
        <taxon>Centaurea</taxon>
    </lineage>
</organism>
<dbReference type="InterPro" id="IPR006564">
    <property type="entry name" value="Znf_PMZ"/>
</dbReference>
<evidence type="ECO:0000313" key="3">
    <source>
        <dbReference type="EMBL" id="KAJ9557112.1"/>
    </source>
</evidence>
<feature type="region of interest" description="Disordered" evidence="1">
    <location>
        <begin position="176"/>
        <end position="232"/>
    </location>
</feature>
<dbReference type="GO" id="GO:0008270">
    <property type="term" value="F:zinc ion binding"/>
    <property type="evidence" value="ECO:0007669"/>
    <property type="project" value="InterPro"/>
</dbReference>
<dbReference type="SUPFAM" id="SSF57756">
    <property type="entry name" value="Retrovirus zinc finger-like domains"/>
    <property type="match status" value="1"/>
</dbReference>
<keyword evidence="4" id="KW-1185">Reference proteome</keyword>
<dbReference type="AlphaFoldDB" id="A0AA38TT23"/>
<feature type="compositionally biased region" description="Basic and acidic residues" evidence="1">
    <location>
        <begin position="190"/>
        <end position="199"/>
    </location>
</feature>
<dbReference type="EMBL" id="JARYMX010000003">
    <property type="protein sequence ID" value="KAJ9557112.1"/>
    <property type="molecule type" value="Genomic_DNA"/>
</dbReference>
<reference evidence="3" key="1">
    <citation type="submission" date="2023-03" db="EMBL/GenBank/DDBJ databases">
        <title>Chromosome-scale reference genome and RAD-based genetic map of yellow starthistle (Centaurea solstitialis) reveal putative structural variation and QTLs associated with invader traits.</title>
        <authorList>
            <person name="Reatini B."/>
            <person name="Cang F.A."/>
            <person name="Jiang Q."/>
            <person name="Mckibben M.T.W."/>
            <person name="Barker M.S."/>
            <person name="Rieseberg L.H."/>
            <person name="Dlugosch K.M."/>
        </authorList>
    </citation>
    <scope>NUCLEOTIDE SEQUENCE</scope>
    <source>
        <strain evidence="3">CAN-66</strain>
        <tissue evidence="3">Leaf</tissue>
    </source>
</reference>
<accession>A0AA38TT23</accession>
<protein>
    <recommendedName>
        <fullName evidence="2">Zinc finger PMZ-type domain-containing protein</fullName>
    </recommendedName>
</protein>
<gene>
    <name evidence="3" type="ORF">OSB04_011726</name>
</gene>
<dbReference type="GO" id="GO:0003676">
    <property type="term" value="F:nucleic acid binding"/>
    <property type="evidence" value="ECO:0007669"/>
    <property type="project" value="InterPro"/>
</dbReference>
<feature type="compositionally biased region" description="Polar residues" evidence="1">
    <location>
        <begin position="208"/>
        <end position="218"/>
    </location>
</feature>
<dbReference type="Proteomes" id="UP001172457">
    <property type="component" value="Chromosome 3"/>
</dbReference>
<feature type="compositionally biased region" description="Basic and acidic residues" evidence="1">
    <location>
        <begin position="131"/>
        <end position="142"/>
    </location>
</feature>
<evidence type="ECO:0000313" key="4">
    <source>
        <dbReference type="Proteomes" id="UP001172457"/>
    </source>
</evidence>
<comment type="caution">
    <text evidence="3">The sequence shown here is derived from an EMBL/GenBank/DDBJ whole genome shotgun (WGS) entry which is preliminary data.</text>
</comment>
<feature type="compositionally biased region" description="Basic and acidic residues" evidence="1">
    <location>
        <begin position="220"/>
        <end position="231"/>
    </location>
</feature>
<dbReference type="PANTHER" id="PTHR31973:SF189">
    <property type="entry name" value="TRANSPOSASE, MUDR, PLANT, MULE TRANSPOSASE DOMAIN PROTEIN-RELATED"/>
    <property type="match status" value="1"/>
</dbReference>
<proteinExistence type="predicted"/>
<dbReference type="PANTHER" id="PTHR31973">
    <property type="entry name" value="POLYPROTEIN, PUTATIVE-RELATED"/>
    <property type="match status" value="1"/>
</dbReference>
<evidence type="ECO:0000259" key="2">
    <source>
        <dbReference type="SMART" id="SM00575"/>
    </source>
</evidence>
<feature type="region of interest" description="Disordered" evidence="1">
    <location>
        <begin position="131"/>
        <end position="150"/>
    </location>
</feature>
<sequence>MLEEIRTYVMQRIFKMSTIAEKLEHDVCPTIRKRLECLKVKQRHWSVIPSDYNQFEARKENLAFIVDISAHTCTWQLSGIPCVHTVAALAFLNKDPETYVNDWLKKDMFKEAYSYPIKPLNGSLLWPKTDDIKPLPPKETRMPGRPTIKRKRDACEKEIKYSKVGIGRKMTCTNCQEKGHNTRSCKKPKKDPQPREVRPKGRRKRANGPTSVGESTSVMEAKDGSKEDVREAWTNIEDGGKLKKFELL</sequence>
<dbReference type="InterPro" id="IPR036875">
    <property type="entry name" value="Znf_CCHC_sf"/>
</dbReference>
<name>A0AA38TT23_9ASTR</name>
<evidence type="ECO:0000256" key="1">
    <source>
        <dbReference type="SAM" id="MobiDB-lite"/>
    </source>
</evidence>
<dbReference type="SMART" id="SM00575">
    <property type="entry name" value="ZnF_PMZ"/>
    <property type="match status" value="1"/>
</dbReference>